<dbReference type="SUPFAM" id="SSF52047">
    <property type="entry name" value="RNI-like"/>
    <property type="match status" value="1"/>
</dbReference>
<evidence type="ECO:0000313" key="2">
    <source>
        <dbReference type="EMBL" id="KAJ2928215.1"/>
    </source>
</evidence>
<dbReference type="Gene3D" id="3.80.10.10">
    <property type="entry name" value="Ribonuclease Inhibitor"/>
    <property type="match status" value="1"/>
</dbReference>
<dbReference type="SUPFAM" id="SSF81383">
    <property type="entry name" value="F-box domain"/>
    <property type="match status" value="1"/>
</dbReference>
<dbReference type="Pfam" id="PF12937">
    <property type="entry name" value="F-box-like"/>
    <property type="match status" value="1"/>
</dbReference>
<proteinExistence type="predicted"/>
<accession>A0A9W8J4T5</accession>
<dbReference type="InterPro" id="IPR032675">
    <property type="entry name" value="LRR_dom_sf"/>
</dbReference>
<comment type="caution">
    <text evidence="2">The sequence shown here is derived from an EMBL/GenBank/DDBJ whole genome shotgun (WGS) entry which is preliminary data.</text>
</comment>
<organism evidence="2 3">
    <name type="scientific">Candolleomyces eurysporus</name>
    <dbReference type="NCBI Taxonomy" id="2828524"/>
    <lineage>
        <taxon>Eukaryota</taxon>
        <taxon>Fungi</taxon>
        <taxon>Dikarya</taxon>
        <taxon>Basidiomycota</taxon>
        <taxon>Agaricomycotina</taxon>
        <taxon>Agaricomycetes</taxon>
        <taxon>Agaricomycetidae</taxon>
        <taxon>Agaricales</taxon>
        <taxon>Agaricineae</taxon>
        <taxon>Psathyrellaceae</taxon>
        <taxon>Candolleomyces</taxon>
    </lineage>
</organism>
<feature type="non-terminal residue" evidence="2">
    <location>
        <position position="508"/>
    </location>
</feature>
<dbReference type="Proteomes" id="UP001140091">
    <property type="component" value="Unassembled WGS sequence"/>
</dbReference>
<dbReference type="EMBL" id="JANBPK010000935">
    <property type="protein sequence ID" value="KAJ2928215.1"/>
    <property type="molecule type" value="Genomic_DNA"/>
</dbReference>
<sequence>MTNELGASYLSTNAPPSDAEAASIQMEINDLLARVSQMEEQIRWRRSVLSAVRRLPEEILGEIFVFLLPEVLDSRSRTDLITLCLVCKSWRNAAILCRRLWKGLSVCKSQLSFDGVMKWLGRSAALPKALEVLHEEGDDGIQLANTALSRLLIEGLLLEHLTLEWPDTDVFLDALEVSEVTKTSQPLRHLKSLTLDLTSLWDSQRINLEPIFLNLPSTIIRFQIHLPWYDADIFEHLDPFLDLPESFARNLRALTITTDWNVRHTFELLKYCSNLETLTLVSGHPPYPLDDGIGSIPLWLPRLQTLKVENAPFDLVANLTALTTPSLLNMGIQFAFYDDINSDAHDAIEYLHSFLTLKSNCAQTLQSLKLGRLAGVPTDKLVEIFQDLPSLRCLALCGLNTAEHSDLFHVLFHRRKNSDGEACKPILPRLEVLELIELDHDYDLYWLPRFINLGELQRLQDVNSQSHADHPFQRLTVSRRKPTISKNLEAYVRLRQHVRASVEVFDLD</sequence>
<dbReference type="AlphaFoldDB" id="A0A9W8J4T5"/>
<dbReference type="InterPro" id="IPR036047">
    <property type="entry name" value="F-box-like_dom_sf"/>
</dbReference>
<keyword evidence="3" id="KW-1185">Reference proteome</keyword>
<evidence type="ECO:0000313" key="3">
    <source>
        <dbReference type="Proteomes" id="UP001140091"/>
    </source>
</evidence>
<dbReference type="OrthoDB" id="3221235at2759"/>
<feature type="domain" description="F-box" evidence="1">
    <location>
        <begin position="53"/>
        <end position="104"/>
    </location>
</feature>
<name>A0A9W8J4T5_9AGAR</name>
<dbReference type="InterPro" id="IPR001810">
    <property type="entry name" value="F-box_dom"/>
</dbReference>
<reference evidence="2" key="1">
    <citation type="submission" date="2022-06" db="EMBL/GenBank/DDBJ databases">
        <title>Genome Sequence of Candolleomyces eurysporus.</title>
        <authorList>
            <person name="Buettner E."/>
        </authorList>
    </citation>
    <scope>NUCLEOTIDE SEQUENCE</scope>
    <source>
        <strain evidence="2">VTCC 930004</strain>
    </source>
</reference>
<gene>
    <name evidence="2" type="ORF">H1R20_g8869</name>
</gene>
<evidence type="ECO:0000259" key="1">
    <source>
        <dbReference type="Pfam" id="PF12937"/>
    </source>
</evidence>
<protein>
    <recommendedName>
        <fullName evidence="1">F-box domain-containing protein</fullName>
    </recommendedName>
</protein>